<dbReference type="InterPro" id="IPR036249">
    <property type="entry name" value="Thioredoxin-like_sf"/>
</dbReference>
<dbReference type="EMBL" id="QRDY01000008">
    <property type="protein sequence ID" value="RED58602.1"/>
    <property type="molecule type" value="Genomic_DNA"/>
</dbReference>
<dbReference type="CDD" id="cd03024">
    <property type="entry name" value="DsbA_FrnE"/>
    <property type="match status" value="1"/>
</dbReference>
<evidence type="ECO:0000313" key="2">
    <source>
        <dbReference type="EMBL" id="RED58602.1"/>
    </source>
</evidence>
<dbReference type="InterPro" id="IPR001853">
    <property type="entry name" value="DSBA-like_thioredoxin_dom"/>
</dbReference>
<evidence type="ECO:0000259" key="1">
    <source>
        <dbReference type="Pfam" id="PF01323"/>
    </source>
</evidence>
<organism evidence="2 3">
    <name type="scientific">Cohnella lupini</name>
    <dbReference type="NCBI Taxonomy" id="1294267"/>
    <lineage>
        <taxon>Bacteria</taxon>
        <taxon>Bacillati</taxon>
        <taxon>Bacillota</taxon>
        <taxon>Bacilli</taxon>
        <taxon>Bacillales</taxon>
        <taxon>Paenibacillaceae</taxon>
        <taxon>Cohnella</taxon>
    </lineage>
</organism>
<dbReference type="Proteomes" id="UP000256869">
    <property type="component" value="Unassembled WGS sequence"/>
</dbReference>
<dbReference type="Gene3D" id="3.40.30.10">
    <property type="entry name" value="Glutaredoxin"/>
    <property type="match status" value="1"/>
</dbReference>
<keyword evidence="2" id="KW-0413">Isomerase</keyword>
<sequence length="211" mass="23608">MKDLIIDVYMDTICPWCRMGTTSLRTALKQLPAGTKATVRWHAFQLNPGIRTDGEDYRQVMIGRLGGKAQFESRMRQYNETGAQFGLKFNMDIVKYTPNTTLSHQLIAMTPEDAQERLIENIYTAYFENGINIGDADELAEIAKASGVTEDVAGLKKRLIQGEGIEKVESGQRSAQKLGIKGVPYFVINEELSLSGLQSPDEFIKAFNHIK</sequence>
<dbReference type="OrthoDB" id="9799122at2"/>
<reference evidence="2 3" key="1">
    <citation type="submission" date="2018-07" db="EMBL/GenBank/DDBJ databases">
        <title>Genomic Encyclopedia of Type Strains, Phase III (KMG-III): the genomes of soil and plant-associated and newly described type strains.</title>
        <authorList>
            <person name="Whitman W."/>
        </authorList>
    </citation>
    <scope>NUCLEOTIDE SEQUENCE [LARGE SCALE GENOMIC DNA]</scope>
    <source>
        <strain evidence="2 3">CECT 8236</strain>
    </source>
</reference>
<proteinExistence type="predicted"/>
<keyword evidence="3" id="KW-1185">Reference proteome</keyword>
<accession>A0A3D9IA13</accession>
<dbReference type="PANTHER" id="PTHR13887">
    <property type="entry name" value="GLUTATHIONE S-TRANSFERASE KAPPA"/>
    <property type="match status" value="1"/>
</dbReference>
<name>A0A3D9IA13_9BACL</name>
<dbReference type="GO" id="GO:0016853">
    <property type="term" value="F:isomerase activity"/>
    <property type="evidence" value="ECO:0007669"/>
    <property type="project" value="UniProtKB-KW"/>
</dbReference>
<dbReference type="AlphaFoldDB" id="A0A3D9IA13"/>
<dbReference type="RefSeq" id="WP_115993580.1">
    <property type="nucleotide sequence ID" value="NZ_QRDY01000008.1"/>
</dbReference>
<evidence type="ECO:0000313" key="3">
    <source>
        <dbReference type="Proteomes" id="UP000256869"/>
    </source>
</evidence>
<protein>
    <submittedName>
        <fullName evidence="2">Putative DsbA family dithiol-disulfide isomerase</fullName>
    </submittedName>
</protein>
<comment type="caution">
    <text evidence="2">The sequence shown here is derived from an EMBL/GenBank/DDBJ whole genome shotgun (WGS) entry which is preliminary data.</text>
</comment>
<dbReference type="Pfam" id="PF01323">
    <property type="entry name" value="DSBA"/>
    <property type="match status" value="1"/>
</dbReference>
<gene>
    <name evidence="2" type="ORF">DFP95_108128</name>
</gene>
<dbReference type="PANTHER" id="PTHR13887:SF41">
    <property type="entry name" value="THIOREDOXIN SUPERFAMILY PROTEIN"/>
    <property type="match status" value="1"/>
</dbReference>
<feature type="domain" description="DSBA-like thioredoxin" evidence="1">
    <location>
        <begin position="6"/>
        <end position="206"/>
    </location>
</feature>
<dbReference type="GO" id="GO:0016491">
    <property type="term" value="F:oxidoreductase activity"/>
    <property type="evidence" value="ECO:0007669"/>
    <property type="project" value="InterPro"/>
</dbReference>
<dbReference type="SUPFAM" id="SSF52833">
    <property type="entry name" value="Thioredoxin-like"/>
    <property type="match status" value="1"/>
</dbReference>